<keyword evidence="17" id="KW-0320">Glycogen biosynthesis</keyword>
<comment type="subcellular location">
    <subcellularLocation>
        <location evidence="4">Cytoplasm</location>
    </subcellularLocation>
</comment>
<dbReference type="InterPro" id="IPR049730">
    <property type="entry name" value="SNF2/RAD54-like_C"/>
</dbReference>
<dbReference type="PANTHER" id="PTHR10569:SF2">
    <property type="entry name" value="GLYCOGEN DEBRANCHING ENZYME"/>
    <property type="match status" value="1"/>
</dbReference>
<evidence type="ECO:0000256" key="10">
    <source>
        <dbReference type="ARBA" id="ARBA00022679"/>
    </source>
</evidence>
<dbReference type="SUPFAM" id="SSF48208">
    <property type="entry name" value="Six-hairpin glycosidases"/>
    <property type="match status" value="1"/>
</dbReference>
<evidence type="ECO:0000256" key="4">
    <source>
        <dbReference type="ARBA" id="ARBA00004496"/>
    </source>
</evidence>
<dbReference type="EC" id="3.2.1.33" evidence="6"/>
<dbReference type="FunFam" id="3.20.20.80:FF:000333">
    <property type="entry name" value="Glycogen debranching enzyme Gdb1, putative (AFU_orthologue AFUA_1G02140)"/>
    <property type="match status" value="1"/>
</dbReference>
<comment type="similarity">
    <text evidence="20">Belongs to the glycogen debranching enzyme family.</text>
</comment>
<dbReference type="InterPro" id="IPR032792">
    <property type="entry name" value="AGL_glucanoTrfase"/>
</dbReference>
<keyword evidence="16" id="KW-0067">ATP-binding</keyword>
<evidence type="ECO:0000256" key="11">
    <source>
        <dbReference type="ARBA" id="ARBA00022723"/>
    </source>
</evidence>
<feature type="region of interest" description="Disordered" evidence="23">
    <location>
        <begin position="2481"/>
        <end position="2538"/>
    </location>
</feature>
<keyword evidence="14 26" id="KW-0378">Hydrolase</keyword>
<accession>A0A6A6TDH4</accession>
<reference evidence="26" key="1">
    <citation type="journal article" date="2020" name="Stud. Mycol.">
        <title>101 Dothideomycetes genomes: a test case for predicting lifestyles and emergence of pathogens.</title>
        <authorList>
            <person name="Haridas S."/>
            <person name="Albert R."/>
            <person name="Binder M."/>
            <person name="Bloem J."/>
            <person name="Labutti K."/>
            <person name="Salamov A."/>
            <person name="Andreopoulos B."/>
            <person name="Baker S."/>
            <person name="Barry K."/>
            <person name="Bills G."/>
            <person name="Bluhm B."/>
            <person name="Cannon C."/>
            <person name="Castanera R."/>
            <person name="Culley D."/>
            <person name="Daum C."/>
            <person name="Ezra D."/>
            <person name="Gonzalez J."/>
            <person name="Henrissat B."/>
            <person name="Kuo A."/>
            <person name="Liang C."/>
            <person name="Lipzen A."/>
            <person name="Lutzoni F."/>
            <person name="Magnuson J."/>
            <person name="Mondo S."/>
            <person name="Nolan M."/>
            <person name="Ohm R."/>
            <person name="Pangilinan J."/>
            <person name="Park H.-J."/>
            <person name="Ramirez L."/>
            <person name="Alfaro M."/>
            <person name="Sun H."/>
            <person name="Tritt A."/>
            <person name="Yoshinaga Y."/>
            <person name="Zwiers L.-H."/>
            <person name="Turgeon B."/>
            <person name="Goodwin S."/>
            <person name="Spatafora J."/>
            <person name="Crous P."/>
            <person name="Grigoriev I."/>
        </authorList>
    </citation>
    <scope>NUCLEOTIDE SEQUENCE</scope>
    <source>
        <strain evidence="26">CBS 122681</strain>
    </source>
</reference>
<feature type="region of interest" description="Disordered" evidence="23">
    <location>
        <begin position="1575"/>
        <end position="1677"/>
    </location>
</feature>
<evidence type="ECO:0000256" key="6">
    <source>
        <dbReference type="ARBA" id="ARBA00012778"/>
    </source>
</evidence>
<dbReference type="EMBL" id="MU004326">
    <property type="protein sequence ID" value="KAF2657377.1"/>
    <property type="molecule type" value="Genomic_DNA"/>
</dbReference>
<keyword evidence="8" id="KW-0963">Cytoplasm</keyword>
<dbReference type="Gene3D" id="1.50.10.10">
    <property type="match status" value="1"/>
</dbReference>
<feature type="compositionally biased region" description="Polar residues" evidence="23">
    <location>
        <begin position="2508"/>
        <end position="2517"/>
    </location>
</feature>
<dbReference type="GO" id="GO:0005978">
    <property type="term" value="P:glycogen biosynthetic process"/>
    <property type="evidence" value="ECO:0007669"/>
    <property type="project" value="UniProtKB-KW"/>
</dbReference>
<dbReference type="Gene3D" id="3.20.20.80">
    <property type="entry name" value="Glycosidases"/>
    <property type="match status" value="2"/>
</dbReference>
<dbReference type="InterPro" id="IPR029436">
    <property type="entry name" value="AGL_euk_N"/>
</dbReference>
<evidence type="ECO:0000256" key="7">
    <source>
        <dbReference type="ARBA" id="ARBA00020723"/>
    </source>
</evidence>
<evidence type="ECO:0000256" key="19">
    <source>
        <dbReference type="ARBA" id="ARBA00023295"/>
    </source>
</evidence>
<keyword evidence="27" id="KW-1185">Reference proteome</keyword>
<proteinExistence type="inferred from homology"/>
<dbReference type="GO" id="GO:0005980">
    <property type="term" value="P:glycogen catabolic process"/>
    <property type="evidence" value="ECO:0007669"/>
    <property type="project" value="InterPro"/>
</dbReference>
<evidence type="ECO:0000256" key="23">
    <source>
        <dbReference type="SAM" id="MobiDB-lite"/>
    </source>
</evidence>
<keyword evidence="18" id="KW-0511">Multifunctional enzyme</keyword>
<dbReference type="Pfam" id="PF14701">
    <property type="entry name" value="hDGE_amylase"/>
    <property type="match status" value="1"/>
</dbReference>
<dbReference type="OrthoDB" id="10248904at2759"/>
<dbReference type="FunFam" id="3.20.20.80:FF:000242">
    <property type="entry name" value="Glycogen debranching enzyme Gdb1, putative"/>
    <property type="match status" value="1"/>
</dbReference>
<dbReference type="SUPFAM" id="SSF51445">
    <property type="entry name" value="(Trans)glycosidases"/>
    <property type="match status" value="1"/>
</dbReference>
<evidence type="ECO:0000256" key="8">
    <source>
        <dbReference type="ARBA" id="ARBA00022490"/>
    </source>
</evidence>
<dbReference type="InterPro" id="IPR038718">
    <property type="entry name" value="SNF2-like_sf"/>
</dbReference>
<organism evidence="26 27">
    <name type="scientific">Lophiostoma macrostomum CBS 122681</name>
    <dbReference type="NCBI Taxonomy" id="1314788"/>
    <lineage>
        <taxon>Eukaryota</taxon>
        <taxon>Fungi</taxon>
        <taxon>Dikarya</taxon>
        <taxon>Ascomycota</taxon>
        <taxon>Pezizomycotina</taxon>
        <taxon>Dothideomycetes</taxon>
        <taxon>Pleosporomycetidae</taxon>
        <taxon>Pleosporales</taxon>
        <taxon>Lophiostomataceae</taxon>
        <taxon>Lophiostoma</taxon>
    </lineage>
</organism>
<dbReference type="Gene3D" id="3.30.40.10">
    <property type="entry name" value="Zinc/RING finger domain, C3HC4 (zinc finger)"/>
    <property type="match status" value="1"/>
</dbReference>
<dbReference type="Pfam" id="PF13923">
    <property type="entry name" value="zf-C3HC4_2"/>
    <property type="match status" value="1"/>
</dbReference>
<feature type="compositionally biased region" description="Low complexity" evidence="23">
    <location>
        <begin position="1601"/>
        <end position="1613"/>
    </location>
</feature>
<dbReference type="PROSITE" id="PS50089">
    <property type="entry name" value="ZF_RING_2"/>
    <property type="match status" value="1"/>
</dbReference>
<protein>
    <recommendedName>
        <fullName evidence="7">Glycogen debranching enzyme</fullName>
        <ecNumber evidence="5">2.4.1.25</ecNumber>
        <ecNumber evidence="6">3.2.1.33</ecNumber>
    </recommendedName>
    <alternativeName>
        <fullName evidence="21">Glycogen debrancher</fullName>
    </alternativeName>
</protein>
<dbReference type="Proteomes" id="UP000799324">
    <property type="component" value="Unassembled WGS sequence"/>
</dbReference>
<evidence type="ECO:0000256" key="1">
    <source>
        <dbReference type="ARBA" id="ARBA00000439"/>
    </source>
</evidence>
<dbReference type="GO" id="GO:0008270">
    <property type="term" value="F:zinc ion binding"/>
    <property type="evidence" value="ECO:0007669"/>
    <property type="project" value="UniProtKB-KW"/>
</dbReference>
<dbReference type="GO" id="GO:0004135">
    <property type="term" value="F:amylo-alpha-1,6-glucosidase activity"/>
    <property type="evidence" value="ECO:0007669"/>
    <property type="project" value="UniProtKB-EC"/>
</dbReference>
<evidence type="ECO:0000256" key="14">
    <source>
        <dbReference type="ARBA" id="ARBA00022801"/>
    </source>
</evidence>
<dbReference type="Pfam" id="PF00176">
    <property type="entry name" value="SNF2-rel_dom"/>
    <property type="match status" value="1"/>
</dbReference>
<evidence type="ECO:0000256" key="13">
    <source>
        <dbReference type="ARBA" id="ARBA00022771"/>
    </source>
</evidence>
<evidence type="ECO:0000256" key="2">
    <source>
        <dbReference type="ARBA" id="ARBA00000927"/>
    </source>
</evidence>
<evidence type="ECO:0000313" key="26">
    <source>
        <dbReference type="EMBL" id="KAF2657377.1"/>
    </source>
</evidence>
<keyword evidence="11" id="KW-0479">Metal-binding</keyword>
<feature type="region of interest" description="Disordered" evidence="23">
    <location>
        <begin position="2338"/>
        <end position="2366"/>
    </location>
</feature>
<dbReference type="Gene3D" id="3.40.50.10810">
    <property type="entry name" value="Tandem AAA-ATPase domain"/>
    <property type="match status" value="1"/>
</dbReference>
<dbReference type="InterPro" id="IPR001650">
    <property type="entry name" value="Helicase_C-like"/>
</dbReference>
<evidence type="ECO:0000256" key="16">
    <source>
        <dbReference type="ARBA" id="ARBA00022840"/>
    </source>
</evidence>
<dbReference type="InterPro" id="IPR001841">
    <property type="entry name" value="Znf_RING"/>
</dbReference>
<comment type="catalytic activity">
    <reaction evidence="1">
        <text>Transfers a segment of a (1-&gt;4)-alpha-D-glucan to a new position in an acceptor, which may be glucose or a (1-&gt;4)-alpha-D-glucan.</text>
        <dbReference type="EC" id="2.4.1.25"/>
    </reaction>
</comment>
<dbReference type="CDD" id="cd16509">
    <property type="entry name" value="RING-HC_HLTF"/>
    <property type="match status" value="1"/>
</dbReference>
<keyword evidence="12" id="KW-0547">Nucleotide-binding</keyword>
<dbReference type="SUPFAM" id="SSF52540">
    <property type="entry name" value="P-loop containing nucleoside triphosphate hydrolases"/>
    <property type="match status" value="2"/>
</dbReference>
<dbReference type="CDD" id="cd18793">
    <property type="entry name" value="SF2_C_SNF"/>
    <property type="match status" value="1"/>
</dbReference>
<gene>
    <name evidence="26" type="ORF">K491DRAFT_677363</name>
</gene>
<keyword evidence="19" id="KW-0326">Glycosidase</keyword>
<dbReference type="InterPro" id="IPR008928">
    <property type="entry name" value="6-hairpin_glycosidase_sf"/>
</dbReference>
<feature type="domain" description="Helicase ATP-binding" evidence="25">
    <location>
        <begin position="1951"/>
        <end position="2130"/>
    </location>
</feature>
<evidence type="ECO:0000256" key="17">
    <source>
        <dbReference type="ARBA" id="ARBA00023056"/>
    </source>
</evidence>
<dbReference type="InterPro" id="IPR017907">
    <property type="entry name" value="Znf_RING_CS"/>
</dbReference>
<dbReference type="InterPro" id="IPR013083">
    <property type="entry name" value="Znf_RING/FYVE/PHD"/>
</dbReference>
<dbReference type="Pfam" id="PF00271">
    <property type="entry name" value="Helicase_C"/>
    <property type="match status" value="1"/>
</dbReference>
<dbReference type="Pfam" id="PF06202">
    <property type="entry name" value="GDE_C"/>
    <property type="match status" value="1"/>
</dbReference>
<evidence type="ECO:0000313" key="27">
    <source>
        <dbReference type="Proteomes" id="UP000799324"/>
    </source>
</evidence>
<comment type="catalytic activity">
    <reaction evidence="2">
        <text>Hydrolysis of (1-&gt;6)-alpha-D-glucosidic branch linkages in glycogen phosphorylase limit dextrin.</text>
        <dbReference type="EC" id="3.2.1.33"/>
    </reaction>
</comment>
<dbReference type="SMART" id="SM00487">
    <property type="entry name" value="DEXDc"/>
    <property type="match status" value="1"/>
</dbReference>
<evidence type="ECO:0000256" key="9">
    <source>
        <dbReference type="ARBA" id="ARBA00022676"/>
    </source>
</evidence>
<dbReference type="EC" id="2.4.1.25" evidence="5"/>
<evidence type="ECO:0000259" key="24">
    <source>
        <dbReference type="PROSITE" id="PS50089"/>
    </source>
</evidence>
<evidence type="ECO:0000256" key="3">
    <source>
        <dbReference type="ARBA" id="ARBA00003530"/>
    </source>
</evidence>
<feature type="domain" description="RING-type" evidence="24">
    <location>
        <begin position="2290"/>
        <end position="2328"/>
    </location>
</feature>
<dbReference type="Pfam" id="PF14702">
    <property type="entry name" value="hGDE_central"/>
    <property type="match status" value="1"/>
</dbReference>
<keyword evidence="15" id="KW-0862">Zinc</keyword>
<dbReference type="GO" id="GO:0005737">
    <property type="term" value="C:cytoplasm"/>
    <property type="evidence" value="ECO:0007669"/>
    <property type="project" value="UniProtKB-SubCell"/>
</dbReference>
<evidence type="ECO:0000259" key="25">
    <source>
        <dbReference type="PROSITE" id="PS51192"/>
    </source>
</evidence>
<dbReference type="CDD" id="cd11327">
    <property type="entry name" value="AmyAc_Glg_debranch_2"/>
    <property type="match status" value="1"/>
</dbReference>
<dbReference type="GO" id="GO:0004134">
    <property type="term" value="F:4-alpha-glucanotransferase activity"/>
    <property type="evidence" value="ECO:0007669"/>
    <property type="project" value="UniProtKB-EC"/>
</dbReference>
<dbReference type="PANTHER" id="PTHR10569">
    <property type="entry name" value="GLYCOGEN DEBRANCHING ENZYME"/>
    <property type="match status" value="1"/>
</dbReference>
<dbReference type="InterPro" id="IPR000330">
    <property type="entry name" value="SNF2_N"/>
</dbReference>
<dbReference type="PROSITE" id="PS51192">
    <property type="entry name" value="HELICASE_ATP_BIND_1"/>
    <property type="match status" value="1"/>
</dbReference>
<evidence type="ECO:0000256" key="21">
    <source>
        <dbReference type="ARBA" id="ARBA00031477"/>
    </source>
</evidence>
<comment type="function">
    <text evidence="3">Multifunctional enzyme acting as 1,4-alpha-D-glucan:1,4-alpha-D-glucan 4-alpha-D-glycosyltransferase and amylo-1,6-glucosidase in glycogen degradation.</text>
</comment>
<dbReference type="InterPro" id="IPR010401">
    <property type="entry name" value="AGL/Gdb1"/>
</dbReference>
<dbReference type="GO" id="GO:0005524">
    <property type="term" value="F:ATP binding"/>
    <property type="evidence" value="ECO:0007669"/>
    <property type="project" value="InterPro"/>
</dbReference>
<name>A0A6A6TDH4_9PLEO</name>
<dbReference type="FunFam" id="1.50.10.10:FF:000039">
    <property type="entry name" value="Glycogen debranching enzyme Gdb1, putative"/>
    <property type="match status" value="1"/>
</dbReference>
<dbReference type="SMART" id="SM00184">
    <property type="entry name" value="RING"/>
    <property type="match status" value="1"/>
</dbReference>
<evidence type="ECO:0000256" key="20">
    <source>
        <dbReference type="ARBA" id="ARBA00025780"/>
    </source>
</evidence>
<dbReference type="SUPFAM" id="SSF57850">
    <property type="entry name" value="RING/U-box"/>
    <property type="match status" value="1"/>
</dbReference>
<dbReference type="PROSITE" id="PS00518">
    <property type="entry name" value="ZF_RING_1"/>
    <property type="match status" value="1"/>
</dbReference>
<dbReference type="InterPro" id="IPR012341">
    <property type="entry name" value="6hp_glycosidase-like_sf"/>
</dbReference>
<evidence type="ECO:0000256" key="18">
    <source>
        <dbReference type="ARBA" id="ARBA00023268"/>
    </source>
</evidence>
<feature type="compositionally biased region" description="Acidic residues" evidence="23">
    <location>
        <begin position="1655"/>
        <end position="1667"/>
    </location>
</feature>
<evidence type="ECO:0000256" key="5">
    <source>
        <dbReference type="ARBA" id="ARBA00012560"/>
    </source>
</evidence>
<evidence type="ECO:0000256" key="15">
    <source>
        <dbReference type="ARBA" id="ARBA00022833"/>
    </source>
</evidence>
<evidence type="ECO:0000256" key="22">
    <source>
        <dbReference type="PROSITE-ProRule" id="PRU00175"/>
    </source>
</evidence>
<dbReference type="Gene3D" id="3.40.50.300">
    <property type="entry name" value="P-loop containing nucleotide triphosphate hydrolases"/>
    <property type="match status" value="1"/>
</dbReference>
<evidence type="ECO:0000256" key="12">
    <source>
        <dbReference type="ARBA" id="ARBA00022741"/>
    </source>
</evidence>
<dbReference type="InterPro" id="IPR017853">
    <property type="entry name" value="GH"/>
</dbReference>
<dbReference type="Pfam" id="PF14699">
    <property type="entry name" value="hGDE_N"/>
    <property type="match status" value="1"/>
</dbReference>
<sequence>MSGTQPPAQAVYQLPLTDAGAPDVPGTYIYLPPPTDPAYLVRFLVEGTSSICRQGSLWVNIPAKGEKFQRSQYREYKLKPDFNGSSQIDIPVHEANAYSFYTTYAPLPTWSFTDVAPTKPTRTPTYYIDVCPKLTLRDQQLPVESIVIFSILSKFMGSFPTDWDNHLRGIGQRGYNMVHFTPLMIRGDSNSPYSIYDQLQFDNASFPNGEEDVARMIQKMQQEFGLLAMTDVVWNHTANNSKWLEEHPEAGYNVDTAPWLRPALDLDTALLKYSQDLRSLGLPTALHSVADLLKVMDGVKTRVLGGCKLWEYYVLNVERDTEATVQTWTAGQATFPDGAFSEAGIRGLDAVKEWPLKQKADWLVDHALRGGDRMGERFRRRIDPPVAAGLLCALFGRFDSRTSSTPDQRAAHGAIQRILEEVNLQFYREYDGDAAEIMEQLFNRIKYVRLDDHGPKLGEITDAKPLIEPYFTRLPLNEVTKKHNPEALALVNNGWVWAADALRDNAGWKSRAYLRREVIVWGDCVKLRYGDGPQDNPYLWEHMAKYTRLMAKYFQGFRIDNCHSTPIHLAEYMLDQARTVNPNIFVVAELFSGSEEMDFVFVERLGISALIREAMQAWSTQELSRLVHRHGGVPIGSFDPDEVLNAESGEETRLVDGQVTSKREVIHKIKRSPVHALFMDCTHDNETPAQKRDARDTLPTAALVALCACATGSVMGFDEIYPELIELVHEKRLYSSNSSTGGPVKAQAGEGGIGGIKKILNQIHVEMGKKEYDETYIHHDGEYITVHRVNPHTREGYFCIAHTAFPGYGNGNAGFAPTNLPGTKARLIGAWNLEVDNSSESRASVTSDKKLLRGLPSQTKELRGIIIETNDDSTTIKVPEKFPPGSVALFKTSVPSAEHSEGLDRFVTTGARPAFKDVNLADLNFILYRCDAEERDSSGNKDGVYDIPGHGPLVYAGLQGWWSVLRDIVNDNNLGHPLCNHLREGQWALDYCVGRLERISETKRFNRIQGPAKWLKDRCDAIRKVPSYLLPRYFALVIQTAYNAAVDRNVELLNQNIRTGQAFLRSLALVSTQVTGYMNSASLWPEESVPSMAAGLPHFAYDWARCWGRDICISARGLYLGTGRYGDAKEHILAFASVLKHGMIPNLLSGGKLPRYNSRDSVWWFLQNIQDYTKIVPEGKELLQDKVKRRFLPYDDTWFPHNDKRAYSKISTIEDVIQESLQRHATGLDFREYNAGPDLDSQMKSEGFDIKITPDWETGIIFGGNQWNCGTWMDKMGESEKAGSKGVPGTPRDGAPIEITGMLYSCLRWVAELHAKGDHKYEGVTIEDGKFLSFQDWADKIKANFERVYYVPRTPEEDGDYDVNPKIINRRGIYKDLYRSGKEYEDYQLRPNYCVTMTVAPDLFDVDHALYALQQADRILLGPQGMKTLDPSDLNYRPYYINSEDSSDFHTSKGRNYHQGPEWVWPTGFFLRALLKFDLKRRNTAEERVESYQQVTRRLAGCMKAVQESPWAGLTELTQKDGAFCGDSCPTQAWSASCIIDLFQDAHEYELEDSEALQIIRVGLFPSCRRLQGCDDSETATPSMGSRKRPAEALDLSTDDSAPFSSSAAPSSSQGYVISQPTSSQPRPAKQARSLPGPPRAIAPGAGSSQADPLLIDDGDDDNDDGSQEVADGTQGFNETQARFGLYGVMNAKIVGCANSSCCGGSRQTPMIRMRYRSSTSRVIRSDIFHADPQQSWLSTWIVACSWSKASSRGRRDFYECPIEVKLYGPDEPVERANLMTQMRDDKLPVGSATDRRRQEQKAETERQKLAAKAAKMAKKNGGAVVGTGQGAPNDNSMAEYAAGSWQAMGMSSMSLEDIIGSSERFNPRNIGQVVEQFGVKEEDLAAMPKATQPEALLTELHPFQLQGLQWMLDKESPQLPAAGTKDVVQLWQRHPRQANAFTNLATNFSITNPTLASGGILADDMGLGKTIQVISLILADRQLGRRARDAADATLILAPVSVMSNWSTQMEKHIKEKHALRVMFYHRTRKQPITPKEIKKYDVVISTYDSVSSEWHAQKSTTLPRKSGVFSIKWRRIILDEGHNIRNPKAKKTVAVTSLLAQSRWVLTGTPIINNLKDLFSLVRFLGLSGGLNKLEIFHGALIRPVTQGDPQGNKALQLLMGNMCLRRKKEMSFIDLRLPELSEYVHKVTLLPHEQEKYEALEAQAKGTLDMYRSNLNKHAHSADTYRHLLEVLLRMRQLCNHWKLVGDERLEAVLQQLAAEGVVDLTEENKAALQKMLQLSIDSQEDCPICLDSLRDPIITTCAHIFCTACIERVIDTQHKCPMCRAELESFATTTVQPAKEAPPAPNAMPTEDQVKDKQSLEQNSSSKVQAMLSILQASHKDPTTKTVIFSQWTSFLDILTPHLLSAGFKITRIDGSMSATSRDTALHLFDTDASTTILLASLSRLVVQDSVEERVLGIQEEKRALMGLAFAEKDEERKKRRRGAGLADLERLLGGREHRAGASAQESVPQGQSDAEAVSGQANGAKRGRGRPRK</sequence>
<keyword evidence="13 22" id="KW-0863">Zinc-finger</keyword>
<keyword evidence="10" id="KW-0808">Transferase</keyword>
<keyword evidence="9" id="KW-0328">Glycosyltransferase</keyword>
<dbReference type="InterPro" id="IPR014001">
    <property type="entry name" value="Helicase_ATP-bd"/>
</dbReference>
<dbReference type="InterPro" id="IPR027417">
    <property type="entry name" value="P-loop_NTPase"/>
</dbReference>
<dbReference type="InterPro" id="IPR032788">
    <property type="entry name" value="AGL_central"/>
</dbReference>
<feature type="compositionally biased region" description="Polar residues" evidence="23">
    <location>
        <begin position="1614"/>
        <end position="1626"/>
    </location>
</feature>
<dbReference type="InterPro" id="IPR032790">
    <property type="entry name" value="GDE_C"/>
</dbReference>
<feature type="compositionally biased region" description="Basic and acidic residues" evidence="23">
    <location>
        <begin position="2492"/>
        <end position="2504"/>
    </location>
</feature>